<sequence length="271" mass="29748">MISMALGLIIAGAVVQVMVSNQVTEKLNRGIASTQESGRYIINRLRSEMLMVGLYDQLSPQLNNDVDIVNENVFVRNNPIILPGKFAVRNQLGSVQGIDGASDKLVVSLQGFQDCRGYTLGYPDQEEFYVVNEYFVDDNKLKCTGFDGRYLRGLKAAEGHNAHNSVTLLDDVVSFQVTYGITDLESTQGSAIPIRFITADGIQNSINDGQSIVALRLAVVVKGDSEITVDQKASFKLLNEDSFTVSDNGLYKAFETTITLRNMKNFVRSGA</sequence>
<accession>A0AAW8R428</accession>
<evidence type="ECO:0000313" key="2">
    <source>
        <dbReference type="Proteomes" id="UP001249020"/>
    </source>
</evidence>
<organism evidence="1 2">
    <name type="scientific">Brumicola blandensis</name>
    <dbReference type="NCBI Taxonomy" id="3075611"/>
    <lineage>
        <taxon>Bacteria</taxon>
        <taxon>Pseudomonadati</taxon>
        <taxon>Pseudomonadota</taxon>
        <taxon>Gammaproteobacteria</taxon>
        <taxon>Alteromonadales</taxon>
        <taxon>Alteromonadaceae</taxon>
        <taxon>Brumicola</taxon>
    </lineage>
</organism>
<dbReference type="Pfam" id="PF16074">
    <property type="entry name" value="PilW"/>
    <property type="match status" value="1"/>
</dbReference>
<dbReference type="Proteomes" id="UP001249020">
    <property type="component" value="Unassembled WGS sequence"/>
</dbReference>
<dbReference type="InterPro" id="IPR032092">
    <property type="entry name" value="PilW"/>
</dbReference>
<protein>
    <submittedName>
        <fullName evidence="1">PilW family protein</fullName>
    </submittedName>
</protein>
<comment type="caution">
    <text evidence="1">The sequence shown here is derived from an EMBL/GenBank/DDBJ whole genome shotgun (WGS) entry which is preliminary data.</text>
</comment>
<dbReference type="GO" id="GO:0043683">
    <property type="term" value="P:type IV pilus assembly"/>
    <property type="evidence" value="ECO:0007669"/>
    <property type="project" value="InterPro"/>
</dbReference>
<name>A0AAW8R428_9ALTE</name>
<gene>
    <name evidence="1" type="ORF">RM544_15475</name>
</gene>
<proteinExistence type="predicted"/>
<dbReference type="AlphaFoldDB" id="A0AAW8R428"/>
<dbReference type="EMBL" id="JAVRIE010000007">
    <property type="protein sequence ID" value="MDT0583952.1"/>
    <property type="molecule type" value="Genomic_DNA"/>
</dbReference>
<keyword evidence="2" id="KW-1185">Reference proteome</keyword>
<evidence type="ECO:0000313" key="1">
    <source>
        <dbReference type="EMBL" id="MDT0583952.1"/>
    </source>
</evidence>
<reference evidence="1 2" key="1">
    <citation type="submission" date="2023-09" db="EMBL/GenBank/DDBJ databases">
        <authorList>
            <person name="Rey-Velasco X."/>
        </authorList>
    </citation>
    <scope>NUCLEOTIDE SEQUENCE [LARGE SCALE GENOMIC DNA]</scope>
    <source>
        <strain evidence="1 2">W409</strain>
    </source>
</reference>